<keyword evidence="8" id="KW-0010">Activator</keyword>
<accession>A0A9P6FJN5</accession>
<keyword evidence="6 8" id="KW-0539">Nucleus</keyword>
<gene>
    <name evidence="8 10" type="primary">MED6</name>
    <name evidence="10" type="ORF">EC957_004103</name>
</gene>
<evidence type="ECO:0000256" key="8">
    <source>
        <dbReference type="RuleBase" id="RU364143"/>
    </source>
</evidence>
<dbReference type="GO" id="GO:0006357">
    <property type="term" value="P:regulation of transcription by RNA polymerase II"/>
    <property type="evidence" value="ECO:0007669"/>
    <property type="project" value="InterPro"/>
</dbReference>
<dbReference type="Pfam" id="PF04934">
    <property type="entry name" value="Med6"/>
    <property type="match status" value="1"/>
</dbReference>
<evidence type="ECO:0000313" key="11">
    <source>
        <dbReference type="Proteomes" id="UP000723463"/>
    </source>
</evidence>
<evidence type="ECO:0000256" key="2">
    <source>
        <dbReference type="ARBA" id="ARBA00007526"/>
    </source>
</evidence>
<keyword evidence="4 8" id="KW-0805">Transcription regulation</keyword>
<evidence type="ECO:0000256" key="5">
    <source>
        <dbReference type="ARBA" id="ARBA00023163"/>
    </source>
</evidence>
<evidence type="ECO:0000256" key="3">
    <source>
        <dbReference type="ARBA" id="ARBA00020634"/>
    </source>
</evidence>
<dbReference type="Gene3D" id="3.10.450.580">
    <property type="entry name" value="Mediator complex, subunit Med6"/>
    <property type="match status" value="1"/>
</dbReference>
<feature type="region of interest" description="Disordered" evidence="9">
    <location>
        <begin position="244"/>
        <end position="329"/>
    </location>
</feature>
<feature type="compositionally biased region" description="Low complexity" evidence="9">
    <location>
        <begin position="254"/>
        <end position="263"/>
    </location>
</feature>
<comment type="function">
    <text evidence="8">Component of the Mediator complex, a coactivator involved in the regulated transcription of nearly all RNA polymerase II-dependent genes. Mediator functions as a bridge to convey information from gene-specific regulatory proteins to the basal RNA polymerase II transcription machinery. Mediator is recruited to promoters by direct interactions with regulatory proteins and serves as a scaffold for the assembly of a functional preinitiation complex with RNA polymerase II and the general transcription factors.</text>
</comment>
<name>A0A9P6FJN5_9FUNG</name>
<evidence type="ECO:0000256" key="9">
    <source>
        <dbReference type="SAM" id="MobiDB-lite"/>
    </source>
</evidence>
<dbReference type="InterPro" id="IPR007018">
    <property type="entry name" value="Mediator_Med6"/>
</dbReference>
<keyword evidence="11" id="KW-1185">Reference proteome</keyword>
<dbReference type="Proteomes" id="UP000723463">
    <property type="component" value="Unassembled WGS sequence"/>
</dbReference>
<proteinExistence type="inferred from homology"/>
<organism evidence="10 11">
    <name type="scientific">Mortierella hygrophila</name>
    <dbReference type="NCBI Taxonomy" id="979708"/>
    <lineage>
        <taxon>Eukaryota</taxon>
        <taxon>Fungi</taxon>
        <taxon>Fungi incertae sedis</taxon>
        <taxon>Mucoromycota</taxon>
        <taxon>Mortierellomycotina</taxon>
        <taxon>Mortierellomycetes</taxon>
        <taxon>Mortierellales</taxon>
        <taxon>Mortierellaceae</taxon>
        <taxon>Mortierella</taxon>
    </lineage>
</organism>
<comment type="subunit">
    <text evidence="8">Component of the Mediator complex.</text>
</comment>
<evidence type="ECO:0000256" key="6">
    <source>
        <dbReference type="ARBA" id="ARBA00023242"/>
    </source>
</evidence>
<protein>
    <recommendedName>
        <fullName evidence="3 8">Mediator of RNA polymerase II transcription subunit 6</fullName>
    </recommendedName>
    <alternativeName>
        <fullName evidence="7 8">Mediator complex subunit 6</fullName>
    </alternativeName>
</protein>
<evidence type="ECO:0000313" key="10">
    <source>
        <dbReference type="EMBL" id="KAF9551780.1"/>
    </source>
</evidence>
<feature type="compositionally biased region" description="Polar residues" evidence="9">
    <location>
        <begin position="285"/>
        <end position="297"/>
    </location>
</feature>
<evidence type="ECO:0000256" key="4">
    <source>
        <dbReference type="ARBA" id="ARBA00023015"/>
    </source>
</evidence>
<comment type="similarity">
    <text evidence="2 8">Belongs to the Mediator complex subunit 6 family.</text>
</comment>
<dbReference type="PANTHER" id="PTHR13104">
    <property type="entry name" value="MED-6-RELATED"/>
    <property type="match status" value="1"/>
</dbReference>
<dbReference type="AlphaFoldDB" id="A0A9P6FJN5"/>
<feature type="compositionally biased region" description="Low complexity" evidence="9">
    <location>
        <begin position="298"/>
        <end position="316"/>
    </location>
</feature>
<dbReference type="GO" id="GO:0003712">
    <property type="term" value="F:transcription coregulator activity"/>
    <property type="evidence" value="ECO:0007669"/>
    <property type="project" value="InterPro"/>
</dbReference>
<reference evidence="10" key="1">
    <citation type="journal article" date="2020" name="Fungal Divers.">
        <title>Resolving the Mortierellaceae phylogeny through synthesis of multi-gene phylogenetics and phylogenomics.</title>
        <authorList>
            <person name="Vandepol N."/>
            <person name="Liber J."/>
            <person name="Desiro A."/>
            <person name="Na H."/>
            <person name="Kennedy M."/>
            <person name="Barry K."/>
            <person name="Grigoriev I.V."/>
            <person name="Miller A.N."/>
            <person name="O'Donnell K."/>
            <person name="Stajich J.E."/>
            <person name="Bonito G."/>
        </authorList>
    </citation>
    <scope>NUCLEOTIDE SEQUENCE</scope>
    <source>
        <strain evidence="10">NRRL 2591</strain>
    </source>
</reference>
<evidence type="ECO:0000256" key="1">
    <source>
        <dbReference type="ARBA" id="ARBA00004123"/>
    </source>
</evidence>
<dbReference type="GO" id="GO:0016592">
    <property type="term" value="C:mediator complex"/>
    <property type="evidence" value="ECO:0007669"/>
    <property type="project" value="InterPro"/>
</dbReference>
<evidence type="ECO:0000256" key="7">
    <source>
        <dbReference type="ARBA" id="ARBA00031259"/>
    </source>
</evidence>
<dbReference type="EMBL" id="JAAAXW010000002">
    <property type="protein sequence ID" value="KAF9551780.1"/>
    <property type="molecule type" value="Genomic_DNA"/>
</dbReference>
<comment type="caution">
    <text evidence="10">The sequence shown here is derived from an EMBL/GenBank/DDBJ whole genome shotgun (WGS) entry which is preliminary data.</text>
</comment>
<comment type="subcellular location">
    <subcellularLocation>
        <location evidence="1 8">Nucleus</location>
    </subcellularLocation>
</comment>
<dbReference type="InterPro" id="IPR038566">
    <property type="entry name" value="Mediator_Med6_sf"/>
</dbReference>
<sequence length="329" mass="34656">MTDTNLLNVEWRFHEWIMGVGGLNPDNVLDYFAQSPFWDPSCNNAIIRMQTQFNNLGEMTQKLKEQRGLEFALIHERYPTLFIIQKQERKGPDWVLPMDIYYVLNGSIYMNPDVQTLLSNRILGSLFYVESAFNEARTMTDFHPSTGYHWKAPAESTSTTAPGASTPAIPGLAAITAPGAAAPAKAESKEFQVAVDRAIKNLEQQMLMKQIMQQAGNAAAGGGTGGAGSGAGAGADAKVKQEGAAGAAGGGGTTNSAAASKGTPKSTAKRRKKSEEASAAAASMGINTSVAAASQSRGPPSAGVTPGGPATPTSAPVRRRKKTKNVDPK</sequence>
<keyword evidence="5 8" id="KW-0804">Transcription</keyword>